<feature type="compositionally biased region" description="Basic and acidic residues" evidence="1">
    <location>
        <begin position="25"/>
        <end position="37"/>
    </location>
</feature>
<dbReference type="GeneTree" id="ENSGT00940000168162"/>
<evidence type="ECO:0000313" key="3">
    <source>
        <dbReference type="Proteomes" id="UP000233180"/>
    </source>
</evidence>
<name>A0A2K6KD62_RHIBE</name>
<evidence type="ECO:0000313" key="2">
    <source>
        <dbReference type="Ensembl" id="ENSRBIP00000009213.1"/>
    </source>
</evidence>
<proteinExistence type="predicted"/>
<evidence type="ECO:0000256" key="1">
    <source>
        <dbReference type="SAM" id="MobiDB-lite"/>
    </source>
</evidence>
<dbReference type="Proteomes" id="UP000233180">
    <property type="component" value="Unassembled WGS sequence"/>
</dbReference>
<reference evidence="2" key="2">
    <citation type="submission" date="2025-08" db="UniProtKB">
        <authorList>
            <consortium name="Ensembl"/>
        </authorList>
    </citation>
    <scope>IDENTIFICATION</scope>
</reference>
<organism evidence="2 3">
    <name type="scientific">Rhinopithecus bieti</name>
    <name type="common">Black snub-nosed monkey</name>
    <name type="synonym">Pygathrix bieti</name>
    <dbReference type="NCBI Taxonomy" id="61621"/>
    <lineage>
        <taxon>Eukaryota</taxon>
        <taxon>Metazoa</taxon>
        <taxon>Chordata</taxon>
        <taxon>Craniata</taxon>
        <taxon>Vertebrata</taxon>
        <taxon>Euteleostomi</taxon>
        <taxon>Mammalia</taxon>
        <taxon>Eutheria</taxon>
        <taxon>Euarchontoglires</taxon>
        <taxon>Primates</taxon>
        <taxon>Haplorrhini</taxon>
        <taxon>Catarrhini</taxon>
        <taxon>Cercopithecidae</taxon>
        <taxon>Colobinae</taxon>
        <taxon>Rhinopithecus</taxon>
    </lineage>
</organism>
<keyword evidence="3" id="KW-1185">Reference proteome</keyword>
<reference evidence="2" key="3">
    <citation type="submission" date="2025-09" db="UniProtKB">
        <authorList>
            <consortium name="Ensembl"/>
        </authorList>
    </citation>
    <scope>IDENTIFICATION</scope>
</reference>
<accession>A0A2K6KD62</accession>
<feature type="region of interest" description="Disordered" evidence="1">
    <location>
        <begin position="1"/>
        <end position="38"/>
    </location>
</feature>
<dbReference type="STRING" id="61621.ENSRBIP00000009213"/>
<protein>
    <submittedName>
        <fullName evidence="2">Uncharacterized protein</fullName>
    </submittedName>
</protein>
<dbReference type="AlphaFoldDB" id="A0A2K6KD62"/>
<sequence length="89" mass="9575">RRYLGDTSVEPNPLQMPTFPPDYGFTERKEPGDDGRAAEAPAAGLLCPLPHPAAQVQARQLPQLPGLQAGAARLALLRAPRLRDTHEGV</sequence>
<reference evidence="2 3" key="1">
    <citation type="submission" date="2016-06" db="EMBL/GenBank/DDBJ databases">
        <title>Genome of Rhinopithecus bieti.</title>
        <authorList>
            <person name="Wu"/>
            <person name="C.-I. and Zhang"/>
            <person name="Y."/>
        </authorList>
    </citation>
    <scope>NUCLEOTIDE SEQUENCE</scope>
</reference>
<dbReference type="Ensembl" id="ENSRBIT00000032826.1">
    <property type="protein sequence ID" value="ENSRBIP00000009213.1"/>
    <property type="gene ID" value="ENSRBIG00000028492.1"/>
</dbReference>